<evidence type="ECO:0000259" key="3">
    <source>
        <dbReference type="Pfam" id="PF16344"/>
    </source>
</evidence>
<keyword evidence="1" id="KW-0472">Membrane</keyword>
<protein>
    <submittedName>
        <fullName evidence="4">FecR family protein</fullName>
    </submittedName>
</protein>
<evidence type="ECO:0000259" key="2">
    <source>
        <dbReference type="Pfam" id="PF04773"/>
    </source>
</evidence>
<accession>A0A1T5NC76</accession>
<dbReference type="InterPro" id="IPR032508">
    <property type="entry name" value="FecR_C"/>
</dbReference>
<dbReference type="GO" id="GO:0016989">
    <property type="term" value="F:sigma factor antagonist activity"/>
    <property type="evidence" value="ECO:0007669"/>
    <property type="project" value="TreeGrafter"/>
</dbReference>
<dbReference type="Gene3D" id="2.60.120.1440">
    <property type="match status" value="1"/>
</dbReference>
<dbReference type="Proteomes" id="UP000190166">
    <property type="component" value="Unassembled WGS sequence"/>
</dbReference>
<evidence type="ECO:0000313" key="5">
    <source>
        <dbReference type="Proteomes" id="UP000190166"/>
    </source>
</evidence>
<dbReference type="InterPro" id="IPR012373">
    <property type="entry name" value="Ferrdict_sens_TM"/>
</dbReference>
<name>A0A1T5NC76_9BACT</name>
<feature type="domain" description="Protein FecR C-terminal" evidence="3">
    <location>
        <begin position="320"/>
        <end position="387"/>
    </location>
</feature>
<organism evidence="4 5">
    <name type="scientific">Chitinophaga ginsengisegetis</name>
    <dbReference type="NCBI Taxonomy" id="393003"/>
    <lineage>
        <taxon>Bacteria</taxon>
        <taxon>Pseudomonadati</taxon>
        <taxon>Bacteroidota</taxon>
        <taxon>Chitinophagia</taxon>
        <taxon>Chitinophagales</taxon>
        <taxon>Chitinophagaceae</taxon>
        <taxon>Chitinophaga</taxon>
    </lineage>
</organism>
<dbReference type="InterPro" id="IPR006860">
    <property type="entry name" value="FecR"/>
</dbReference>
<dbReference type="PANTHER" id="PTHR30273:SF2">
    <property type="entry name" value="PROTEIN FECR"/>
    <property type="match status" value="1"/>
</dbReference>
<feature type="transmembrane region" description="Helical" evidence="1">
    <location>
        <begin position="84"/>
        <end position="102"/>
    </location>
</feature>
<keyword evidence="5" id="KW-1185">Reference proteome</keyword>
<dbReference type="AlphaFoldDB" id="A0A1T5NC76"/>
<keyword evidence="1" id="KW-1133">Transmembrane helix</keyword>
<dbReference type="PANTHER" id="PTHR30273">
    <property type="entry name" value="PERIPLASMIC SIGNAL SENSOR AND SIGMA FACTOR ACTIVATOR FECR-RELATED"/>
    <property type="match status" value="1"/>
</dbReference>
<gene>
    <name evidence="4" type="ORF">SAMN05660461_0996</name>
</gene>
<dbReference type="EMBL" id="FUZZ01000001">
    <property type="protein sequence ID" value="SKC97748.1"/>
    <property type="molecule type" value="Genomic_DNA"/>
</dbReference>
<evidence type="ECO:0000313" key="4">
    <source>
        <dbReference type="EMBL" id="SKC97748.1"/>
    </source>
</evidence>
<dbReference type="RefSeq" id="WP_079468294.1">
    <property type="nucleotide sequence ID" value="NZ_FUZZ01000001.1"/>
</dbReference>
<feature type="domain" description="FecR protein" evidence="2">
    <location>
        <begin position="173"/>
        <end position="269"/>
    </location>
</feature>
<dbReference type="Pfam" id="PF16344">
    <property type="entry name" value="FecR_C"/>
    <property type="match status" value="1"/>
</dbReference>
<evidence type="ECO:0000256" key="1">
    <source>
        <dbReference type="SAM" id="Phobius"/>
    </source>
</evidence>
<dbReference type="Pfam" id="PF04773">
    <property type="entry name" value="FecR"/>
    <property type="match status" value="1"/>
</dbReference>
<dbReference type="STRING" id="393003.SAMN05660461_0996"/>
<keyword evidence="1" id="KW-0812">Transmembrane</keyword>
<sequence length="391" mass="43872">MQIDDIIIKYINGGHVTEQEAAYLQQWRVSSEAHERLFQELNNEDLLKKELQILMQFDSNKAWNELREKRTTPVARLRTNVIKWMAAASLLLLAAVGGYVLFSNRNGVTPKTITHSEIKAGTEGAILTLADGSKISLDTIKSGVIALQGGVTAKLVNGALVYEGATDQVVYNTITTPKGRQMKVRLPDGSMVWLNAASSIHFPTAFPSSARKVAMTGEVYFEVAKEQNAPFIVSVNDMTEVEVLGTYFNVNAYPDEQYTKTTLLEGSVKVGWQGGRFLKIRPGQQAQMNHDNIARAQNNIEIRSLDQEEIENVVAWKNGYFDFDNSSFVEIMRQLERWYDIQVIYENGIPKVELTGNMTRDVTLNDLMEGLEKLGVHSRLEGRKLIISKQP</sequence>
<dbReference type="Gene3D" id="3.55.50.30">
    <property type="match status" value="1"/>
</dbReference>
<reference evidence="4 5" key="1">
    <citation type="submission" date="2017-02" db="EMBL/GenBank/DDBJ databases">
        <authorList>
            <person name="Peterson S.W."/>
        </authorList>
    </citation>
    <scope>NUCLEOTIDE SEQUENCE [LARGE SCALE GENOMIC DNA]</scope>
    <source>
        <strain evidence="4 5">DSM 18108</strain>
    </source>
</reference>
<proteinExistence type="predicted"/>